<dbReference type="AlphaFoldDB" id="A0A2N5VCL9"/>
<evidence type="ECO:0000313" key="1">
    <source>
        <dbReference type="EMBL" id="PLW47739.1"/>
    </source>
</evidence>
<protein>
    <submittedName>
        <fullName evidence="1">Uncharacterized protein</fullName>
    </submittedName>
</protein>
<dbReference type="EMBL" id="PGCJ01000108">
    <property type="protein sequence ID" value="PLW47739.1"/>
    <property type="molecule type" value="Genomic_DNA"/>
</dbReference>
<name>A0A2N5VCL9_9BASI</name>
<gene>
    <name evidence="1" type="ORF">PCANC_11466</name>
</gene>
<reference evidence="1 2" key="1">
    <citation type="submission" date="2017-11" db="EMBL/GenBank/DDBJ databases">
        <title>De novo assembly and phasing of dikaryotic genomes from two isolates of Puccinia coronata f. sp. avenae, the causal agent of oat crown rust.</title>
        <authorList>
            <person name="Miller M.E."/>
            <person name="Zhang Y."/>
            <person name="Omidvar V."/>
            <person name="Sperschneider J."/>
            <person name="Schwessinger B."/>
            <person name="Raley C."/>
            <person name="Palmer J.M."/>
            <person name="Garnica D."/>
            <person name="Upadhyaya N."/>
            <person name="Rathjen J."/>
            <person name="Taylor J.M."/>
            <person name="Park R.F."/>
            <person name="Dodds P.N."/>
            <person name="Hirsch C.D."/>
            <person name="Kianian S.F."/>
            <person name="Figueroa M."/>
        </authorList>
    </citation>
    <scope>NUCLEOTIDE SEQUENCE [LARGE SCALE GENOMIC DNA]</scope>
    <source>
        <strain evidence="1">12NC29</strain>
    </source>
</reference>
<evidence type="ECO:0000313" key="2">
    <source>
        <dbReference type="Proteomes" id="UP000235388"/>
    </source>
</evidence>
<accession>A0A2N5VCL9</accession>
<dbReference type="Proteomes" id="UP000235388">
    <property type="component" value="Unassembled WGS sequence"/>
</dbReference>
<proteinExistence type="predicted"/>
<sequence>MPTVRTQMDEQCWHDSLGVLDGNASEQRIATVGLPPLRIAGQTGRHRPIPEGKFHS</sequence>
<keyword evidence="2" id="KW-1185">Reference proteome</keyword>
<organism evidence="1 2">
    <name type="scientific">Puccinia coronata f. sp. avenae</name>
    <dbReference type="NCBI Taxonomy" id="200324"/>
    <lineage>
        <taxon>Eukaryota</taxon>
        <taxon>Fungi</taxon>
        <taxon>Dikarya</taxon>
        <taxon>Basidiomycota</taxon>
        <taxon>Pucciniomycotina</taxon>
        <taxon>Pucciniomycetes</taxon>
        <taxon>Pucciniales</taxon>
        <taxon>Pucciniaceae</taxon>
        <taxon>Puccinia</taxon>
    </lineage>
</organism>
<comment type="caution">
    <text evidence="1">The sequence shown here is derived from an EMBL/GenBank/DDBJ whole genome shotgun (WGS) entry which is preliminary data.</text>
</comment>